<evidence type="ECO:0000256" key="1">
    <source>
        <dbReference type="ARBA" id="ARBA00022441"/>
    </source>
</evidence>
<dbReference type="eggNOG" id="KOG4441">
    <property type="taxonomic scope" value="Eukaryota"/>
</dbReference>
<sequence length="215" mass="25383">MKMYDYTCDIKLIVGSDTFKAHKDVLAKSSDYFLAMFSHNMQEKQMDVLELKEISSLGFSAMIEYFYHGYITIDHITINGILEAARFFHIDWLIHVCRHYMIHYLSILNYENVINLADVFCMDVASIKHEILLFFSSSFIPLSMKSDTFKMSSTILTELMDGTYYIEADEKTIFDFLRKWICYDLPQREGFKLRLLKSVKYHLFDLDDLENIDES</sequence>
<dbReference type="PROSITE" id="PS50097">
    <property type="entry name" value="BTB"/>
    <property type="match status" value="1"/>
</dbReference>
<dbReference type="OrthoDB" id="45365at2759"/>
<dbReference type="KEGG" id="hro:HELRODRAFT_74904"/>
<dbReference type="Pfam" id="PF07707">
    <property type="entry name" value="BACK"/>
    <property type="match status" value="1"/>
</dbReference>
<dbReference type="SUPFAM" id="SSF54695">
    <property type="entry name" value="POZ domain"/>
    <property type="match status" value="1"/>
</dbReference>
<dbReference type="EnsemblMetazoa" id="HelroT74904">
    <property type="protein sequence ID" value="HelroP74904"/>
    <property type="gene ID" value="HelroG74904"/>
</dbReference>
<reference evidence="5" key="2">
    <citation type="journal article" date="2013" name="Nature">
        <title>Insights into bilaterian evolution from three spiralian genomes.</title>
        <authorList>
            <person name="Simakov O."/>
            <person name="Marletaz F."/>
            <person name="Cho S.J."/>
            <person name="Edsinger-Gonzales E."/>
            <person name="Havlak P."/>
            <person name="Hellsten U."/>
            <person name="Kuo D.H."/>
            <person name="Larsson T."/>
            <person name="Lv J."/>
            <person name="Arendt D."/>
            <person name="Savage R."/>
            <person name="Osoegawa K."/>
            <person name="de Jong P."/>
            <person name="Grimwood J."/>
            <person name="Chapman J.A."/>
            <person name="Shapiro H."/>
            <person name="Aerts A."/>
            <person name="Otillar R.P."/>
            <person name="Terry A.Y."/>
            <person name="Boore J.L."/>
            <person name="Grigoriev I.V."/>
            <person name="Lindberg D.R."/>
            <person name="Seaver E.C."/>
            <person name="Weisblat D.A."/>
            <person name="Putnam N.H."/>
            <person name="Rokhsar D.S."/>
        </authorList>
    </citation>
    <scope>NUCLEOTIDE SEQUENCE</scope>
</reference>
<feature type="domain" description="BTB" evidence="3">
    <location>
        <begin position="8"/>
        <end position="75"/>
    </location>
</feature>
<organism evidence="4 5">
    <name type="scientific">Helobdella robusta</name>
    <name type="common">Californian leech</name>
    <dbReference type="NCBI Taxonomy" id="6412"/>
    <lineage>
        <taxon>Eukaryota</taxon>
        <taxon>Metazoa</taxon>
        <taxon>Spiralia</taxon>
        <taxon>Lophotrochozoa</taxon>
        <taxon>Annelida</taxon>
        <taxon>Clitellata</taxon>
        <taxon>Hirudinea</taxon>
        <taxon>Rhynchobdellida</taxon>
        <taxon>Glossiphoniidae</taxon>
        <taxon>Helobdella</taxon>
    </lineage>
</organism>
<dbReference type="HOGENOM" id="CLU_004253_11_0_1"/>
<dbReference type="CDD" id="cd18186">
    <property type="entry name" value="BTB_POZ_ZBTB_KLHL-like"/>
    <property type="match status" value="1"/>
</dbReference>
<evidence type="ECO:0000259" key="3">
    <source>
        <dbReference type="PROSITE" id="PS50097"/>
    </source>
</evidence>
<dbReference type="OMA" id="RIRNICY"/>
<keyword evidence="2" id="KW-0677">Repeat</keyword>
<keyword evidence="5" id="KW-1185">Reference proteome</keyword>
<gene>
    <name evidence="4" type="primary">20215074</name>
</gene>
<dbReference type="PANTHER" id="PTHR45632:SF3">
    <property type="entry name" value="KELCH-LIKE PROTEIN 32"/>
    <property type="match status" value="1"/>
</dbReference>
<reference evidence="5" key="1">
    <citation type="submission" date="2012-12" db="EMBL/GenBank/DDBJ databases">
        <authorList>
            <person name="Hellsten U."/>
            <person name="Grimwood J."/>
            <person name="Chapman J.A."/>
            <person name="Shapiro H."/>
            <person name="Aerts A."/>
            <person name="Otillar R.P."/>
            <person name="Terry A.Y."/>
            <person name="Boore J.L."/>
            <person name="Simakov O."/>
            <person name="Marletaz F."/>
            <person name="Cho S.-J."/>
            <person name="Edsinger-Gonzales E."/>
            <person name="Havlak P."/>
            <person name="Kuo D.-H."/>
            <person name="Larsson T."/>
            <person name="Lv J."/>
            <person name="Arendt D."/>
            <person name="Savage R."/>
            <person name="Osoegawa K."/>
            <person name="de Jong P."/>
            <person name="Lindberg D.R."/>
            <person name="Seaver E.C."/>
            <person name="Weisblat D.A."/>
            <person name="Putnam N.H."/>
            <person name="Grigoriev I.V."/>
            <person name="Rokhsar D.S."/>
        </authorList>
    </citation>
    <scope>NUCLEOTIDE SEQUENCE</scope>
</reference>
<dbReference type="InterPro" id="IPR011333">
    <property type="entry name" value="SKP1/BTB/POZ_sf"/>
</dbReference>
<proteinExistence type="predicted"/>
<dbReference type="EMBL" id="AMQM01003296">
    <property type="status" value="NOT_ANNOTATED_CDS"/>
    <property type="molecule type" value="Genomic_DNA"/>
</dbReference>
<reference evidence="4" key="3">
    <citation type="submission" date="2015-06" db="UniProtKB">
        <authorList>
            <consortium name="EnsemblMetazoa"/>
        </authorList>
    </citation>
    <scope>IDENTIFICATION</scope>
</reference>
<dbReference type="InterPro" id="IPR000210">
    <property type="entry name" value="BTB/POZ_dom"/>
</dbReference>
<name>T1G1X6_HELRO</name>
<dbReference type="AlphaFoldDB" id="T1G1X6"/>
<evidence type="ECO:0000313" key="5">
    <source>
        <dbReference type="Proteomes" id="UP000015101"/>
    </source>
</evidence>
<dbReference type="PANTHER" id="PTHR45632">
    <property type="entry name" value="LD33804P"/>
    <property type="match status" value="1"/>
</dbReference>
<evidence type="ECO:0000313" key="4">
    <source>
        <dbReference type="EnsemblMetazoa" id="HelroP74904"/>
    </source>
</evidence>
<evidence type="ECO:0000256" key="2">
    <source>
        <dbReference type="ARBA" id="ARBA00022737"/>
    </source>
</evidence>
<protein>
    <recommendedName>
        <fullName evidence="3">BTB domain-containing protein</fullName>
    </recommendedName>
</protein>
<dbReference type="STRING" id="6412.T1G1X6"/>
<accession>T1G1X6</accession>
<dbReference type="Pfam" id="PF00651">
    <property type="entry name" value="BTB"/>
    <property type="match status" value="1"/>
</dbReference>
<keyword evidence="1" id="KW-0880">Kelch repeat</keyword>
<dbReference type="InterPro" id="IPR011705">
    <property type="entry name" value="BACK"/>
</dbReference>
<dbReference type="SMART" id="SM00225">
    <property type="entry name" value="BTB"/>
    <property type="match status" value="1"/>
</dbReference>
<dbReference type="Proteomes" id="UP000015101">
    <property type="component" value="Unassembled WGS sequence"/>
</dbReference>
<dbReference type="CTD" id="20215074"/>
<dbReference type="Gene3D" id="1.25.40.420">
    <property type="match status" value="1"/>
</dbReference>
<dbReference type="Gene3D" id="3.30.710.10">
    <property type="entry name" value="Potassium Channel Kv1.1, Chain A"/>
    <property type="match status" value="1"/>
</dbReference>